<protein>
    <submittedName>
        <fullName evidence="3">Uncharacterized protein LOC107420221 isoform X4</fullName>
    </submittedName>
</protein>
<sequence length="270" mass="29540">MHVYRANGFKVIPGKGVASDCVTGRHQGMAPAGHSLISNPSSTAAAFSSFPPKPPNSKPKHSPTHQNQNQRLQIRADVSRRDIASLSFLVLAPYSLSQCAPPATAISIGISGPKDWLKEQKKKSSKFLLAPIDASRESLRAAYLLLTRDSDYTNKDIEEVQRLLRSAARDCDPAERNSFVSFQANTGVEVCTFRLVVKNAASLLADKDPVKLEAEAILNDLIRSFASLYVLVNETKISLPSDRQKLADSLMDTISSLDKFEQGIKDCLEI</sequence>
<accession>A0ABM3IP59</accession>
<dbReference type="GeneID" id="107420221"/>
<proteinExistence type="predicted"/>
<dbReference type="Proteomes" id="UP001652623">
    <property type="component" value="Chromosome 5"/>
</dbReference>
<reference evidence="3" key="1">
    <citation type="submission" date="2025-08" db="UniProtKB">
        <authorList>
            <consortium name="RefSeq"/>
        </authorList>
    </citation>
    <scope>IDENTIFICATION</scope>
    <source>
        <tissue evidence="3">Seedling</tissue>
    </source>
</reference>
<name>A0ABM3IP59_ZIZJJ</name>
<organism evidence="2 3">
    <name type="scientific">Ziziphus jujuba</name>
    <name type="common">Chinese jujube</name>
    <name type="synonym">Ziziphus sativa</name>
    <dbReference type="NCBI Taxonomy" id="326968"/>
    <lineage>
        <taxon>Eukaryota</taxon>
        <taxon>Viridiplantae</taxon>
        <taxon>Streptophyta</taxon>
        <taxon>Embryophyta</taxon>
        <taxon>Tracheophyta</taxon>
        <taxon>Spermatophyta</taxon>
        <taxon>Magnoliopsida</taxon>
        <taxon>eudicotyledons</taxon>
        <taxon>Gunneridae</taxon>
        <taxon>Pentapetalae</taxon>
        <taxon>rosids</taxon>
        <taxon>fabids</taxon>
        <taxon>Rosales</taxon>
        <taxon>Rhamnaceae</taxon>
        <taxon>Paliureae</taxon>
        <taxon>Ziziphus</taxon>
    </lineage>
</organism>
<evidence type="ECO:0000313" key="2">
    <source>
        <dbReference type="Proteomes" id="UP001652623"/>
    </source>
</evidence>
<dbReference type="RefSeq" id="XP_048332532.1">
    <property type="nucleotide sequence ID" value="XM_048476575.2"/>
</dbReference>
<dbReference type="PANTHER" id="PTHR36398">
    <property type="entry name" value="PLASMA MEMBRANE FUSION PROTEIN"/>
    <property type="match status" value="1"/>
</dbReference>
<gene>
    <name evidence="3" type="primary">LOC107420221</name>
</gene>
<evidence type="ECO:0000256" key="1">
    <source>
        <dbReference type="SAM" id="MobiDB-lite"/>
    </source>
</evidence>
<keyword evidence="2" id="KW-1185">Reference proteome</keyword>
<feature type="region of interest" description="Disordered" evidence="1">
    <location>
        <begin position="42"/>
        <end position="70"/>
    </location>
</feature>
<evidence type="ECO:0000313" key="3">
    <source>
        <dbReference type="RefSeq" id="XP_048332532.1"/>
    </source>
</evidence>
<dbReference type="PANTHER" id="PTHR36398:SF1">
    <property type="entry name" value="PLASMA MEMBRANE FUSION PROTEIN"/>
    <property type="match status" value="1"/>
</dbReference>